<reference evidence="1" key="1">
    <citation type="thesis" date="2021" institute="BYU ScholarsArchive" country="Provo, UT, USA">
        <title>Applications of and Algorithms for Genome Assembly and Genomic Analyses with an Emphasis on Marine Teleosts.</title>
        <authorList>
            <person name="Pickett B.D."/>
        </authorList>
    </citation>
    <scope>NUCLEOTIDE SEQUENCE</scope>
    <source>
        <strain evidence="1">HI-2016</strain>
    </source>
</reference>
<name>A0A8T2NV11_9TELE</name>
<organism evidence="1 2">
    <name type="scientific">Albula glossodonta</name>
    <name type="common">roundjaw bonefish</name>
    <dbReference type="NCBI Taxonomy" id="121402"/>
    <lineage>
        <taxon>Eukaryota</taxon>
        <taxon>Metazoa</taxon>
        <taxon>Chordata</taxon>
        <taxon>Craniata</taxon>
        <taxon>Vertebrata</taxon>
        <taxon>Euteleostomi</taxon>
        <taxon>Actinopterygii</taxon>
        <taxon>Neopterygii</taxon>
        <taxon>Teleostei</taxon>
        <taxon>Albuliformes</taxon>
        <taxon>Albulidae</taxon>
        <taxon>Albula</taxon>
    </lineage>
</organism>
<evidence type="ECO:0000313" key="1">
    <source>
        <dbReference type="EMBL" id="KAG9344793.1"/>
    </source>
</evidence>
<sequence>MHFLFLCSTGTLPRYTEVWIGPYMTILAQCPASRAVDQNPQMVLKVAHPQALKYCHMVAVICFPDGLVDWTPGQAKDLAWFMHVTSHSRKHGERERAQTTSSVLYDPRFRNSL</sequence>
<comment type="caution">
    <text evidence="1">The sequence shown here is derived from an EMBL/GenBank/DDBJ whole genome shotgun (WGS) entry which is preliminary data.</text>
</comment>
<evidence type="ECO:0000313" key="2">
    <source>
        <dbReference type="Proteomes" id="UP000824540"/>
    </source>
</evidence>
<keyword evidence="2" id="KW-1185">Reference proteome</keyword>
<dbReference type="AlphaFoldDB" id="A0A8T2NV11"/>
<dbReference type="EMBL" id="JAFBMS010000019">
    <property type="protein sequence ID" value="KAG9344793.1"/>
    <property type="molecule type" value="Genomic_DNA"/>
</dbReference>
<gene>
    <name evidence="1" type="ORF">JZ751_010480</name>
</gene>
<dbReference type="Proteomes" id="UP000824540">
    <property type="component" value="Unassembled WGS sequence"/>
</dbReference>
<protein>
    <submittedName>
        <fullName evidence="1">Uncharacterized protein</fullName>
    </submittedName>
</protein>
<proteinExistence type="predicted"/>
<accession>A0A8T2NV11</accession>